<reference evidence="1 2" key="1">
    <citation type="submission" date="2020-08" db="EMBL/GenBank/DDBJ databases">
        <title>Functional genomics of gut bacteria from endangered species of beetles.</title>
        <authorList>
            <person name="Carlos-Shanley C."/>
        </authorList>
    </citation>
    <scope>NUCLEOTIDE SEQUENCE [LARGE SCALE GENOMIC DNA]</scope>
    <source>
        <strain evidence="1 2">S00192</strain>
    </source>
</reference>
<dbReference type="Proteomes" id="UP000556201">
    <property type="component" value="Unassembled WGS sequence"/>
</dbReference>
<accession>A0A7W9FUN2</accession>
<dbReference type="AlphaFoldDB" id="A0A7W9FUN2"/>
<protein>
    <submittedName>
        <fullName evidence="1">Uncharacterized protein</fullName>
    </submittedName>
</protein>
<comment type="caution">
    <text evidence="1">The sequence shown here is derived from an EMBL/GenBank/DDBJ whole genome shotgun (WGS) entry which is preliminary data.</text>
</comment>
<gene>
    <name evidence="1" type="ORF">HNP47_001894</name>
</gene>
<name>A0A7W9FUN2_BREVE</name>
<sequence>MASEGGGVKHSGPLSTMEWNDRVAAPFLRCNQSTHEDKEEWNAA</sequence>
<organism evidence="1 2">
    <name type="scientific">Brevundimonas vesicularis</name>
    <name type="common">Pseudomonas vesicularis</name>
    <dbReference type="NCBI Taxonomy" id="41276"/>
    <lineage>
        <taxon>Bacteria</taxon>
        <taxon>Pseudomonadati</taxon>
        <taxon>Pseudomonadota</taxon>
        <taxon>Alphaproteobacteria</taxon>
        <taxon>Caulobacterales</taxon>
        <taxon>Caulobacteraceae</taxon>
        <taxon>Brevundimonas</taxon>
    </lineage>
</organism>
<evidence type="ECO:0000313" key="2">
    <source>
        <dbReference type="Proteomes" id="UP000556201"/>
    </source>
</evidence>
<evidence type="ECO:0000313" key="1">
    <source>
        <dbReference type="EMBL" id="MBB5771890.1"/>
    </source>
</evidence>
<dbReference type="EMBL" id="JACHLJ010000002">
    <property type="protein sequence ID" value="MBB5771890.1"/>
    <property type="molecule type" value="Genomic_DNA"/>
</dbReference>
<proteinExistence type="predicted"/>